<feature type="transmembrane region" description="Helical" evidence="1">
    <location>
        <begin position="34"/>
        <end position="54"/>
    </location>
</feature>
<gene>
    <name evidence="2" type="ORF">GCM10008013_10830</name>
</gene>
<dbReference type="Proteomes" id="UP000659344">
    <property type="component" value="Unassembled WGS sequence"/>
</dbReference>
<dbReference type="EMBL" id="BMFT01000001">
    <property type="protein sequence ID" value="GGH16196.1"/>
    <property type="molecule type" value="Genomic_DNA"/>
</dbReference>
<proteinExistence type="predicted"/>
<name>A0ABQ1Y841_9BACL</name>
<feature type="transmembrane region" description="Helical" evidence="1">
    <location>
        <begin position="60"/>
        <end position="79"/>
    </location>
</feature>
<feature type="transmembrane region" description="Helical" evidence="1">
    <location>
        <begin position="86"/>
        <end position="105"/>
    </location>
</feature>
<keyword evidence="3" id="KW-1185">Reference proteome</keyword>
<organism evidence="2 3">
    <name type="scientific">Paenibacillus segetis</name>
    <dbReference type="NCBI Taxonomy" id="1325360"/>
    <lineage>
        <taxon>Bacteria</taxon>
        <taxon>Bacillati</taxon>
        <taxon>Bacillota</taxon>
        <taxon>Bacilli</taxon>
        <taxon>Bacillales</taxon>
        <taxon>Paenibacillaceae</taxon>
        <taxon>Paenibacillus</taxon>
    </lineage>
</organism>
<accession>A0ABQ1Y841</accession>
<protein>
    <recommendedName>
        <fullName evidence="4">YesK-like protein</fullName>
    </recommendedName>
</protein>
<sequence>MALGILLVVFVTLAIVSLISILLLFLVKDPRINHIFFIVTVILGIVISYMNFTSIASNMFAPRVIAVVFSILLAFGVILRYMGNITAAKILTAASVVLGCLQLFFF</sequence>
<keyword evidence="1" id="KW-1133">Transmembrane helix</keyword>
<feature type="transmembrane region" description="Helical" evidence="1">
    <location>
        <begin position="6"/>
        <end position="27"/>
    </location>
</feature>
<evidence type="ECO:0000313" key="3">
    <source>
        <dbReference type="Proteomes" id="UP000659344"/>
    </source>
</evidence>
<evidence type="ECO:0008006" key="4">
    <source>
        <dbReference type="Google" id="ProtNLM"/>
    </source>
</evidence>
<reference evidence="3" key="1">
    <citation type="journal article" date="2019" name="Int. J. Syst. Evol. Microbiol.">
        <title>The Global Catalogue of Microorganisms (GCM) 10K type strain sequencing project: providing services to taxonomists for standard genome sequencing and annotation.</title>
        <authorList>
            <consortium name="The Broad Institute Genomics Platform"/>
            <consortium name="The Broad Institute Genome Sequencing Center for Infectious Disease"/>
            <person name="Wu L."/>
            <person name="Ma J."/>
        </authorList>
    </citation>
    <scope>NUCLEOTIDE SEQUENCE [LARGE SCALE GENOMIC DNA]</scope>
    <source>
        <strain evidence="3">CGMCC 1.12769</strain>
    </source>
</reference>
<dbReference type="RefSeq" id="WP_188536564.1">
    <property type="nucleotide sequence ID" value="NZ_BMFT01000001.1"/>
</dbReference>
<comment type="caution">
    <text evidence="2">The sequence shown here is derived from an EMBL/GenBank/DDBJ whole genome shotgun (WGS) entry which is preliminary data.</text>
</comment>
<keyword evidence="1" id="KW-0812">Transmembrane</keyword>
<evidence type="ECO:0000313" key="2">
    <source>
        <dbReference type="EMBL" id="GGH16196.1"/>
    </source>
</evidence>
<keyword evidence="1" id="KW-0472">Membrane</keyword>
<evidence type="ECO:0000256" key="1">
    <source>
        <dbReference type="SAM" id="Phobius"/>
    </source>
</evidence>